<accession>A0ACC2HIH4</accession>
<dbReference type="Proteomes" id="UP001157502">
    <property type="component" value="Chromosome 2"/>
</dbReference>
<evidence type="ECO:0000313" key="1">
    <source>
        <dbReference type="EMBL" id="KAJ8015767.1"/>
    </source>
</evidence>
<dbReference type="EMBL" id="CM055729">
    <property type="protein sequence ID" value="KAJ8015767.1"/>
    <property type="molecule type" value="Genomic_DNA"/>
</dbReference>
<proteinExistence type="predicted"/>
<reference evidence="1" key="1">
    <citation type="submission" date="2021-05" db="EMBL/GenBank/DDBJ databases">
        <authorList>
            <person name="Pan Q."/>
            <person name="Jouanno E."/>
            <person name="Zahm M."/>
            <person name="Klopp C."/>
            <person name="Cabau C."/>
            <person name="Louis A."/>
            <person name="Berthelot C."/>
            <person name="Parey E."/>
            <person name="Roest Crollius H."/>
            <person name="Montfort J."/>
            <person name="Robinson-Rechavi M."/>
            <person name="Bouchez O."/>
            <person name="Lampietro C."/>
            <person name="Lopez Roques C."/>
            <person name="Donnadieu C."/>
            <person name="Postlethwait J."/>
            <person name="Bobe J."/>
            <person name="Dillon D."/>
            <person name="Chandos A."/>
            <person name="von Hippel F."/>
            <person name="Guiguen Y."/>
        </authorList>
    </citation>
    <scope>NUCLEOTIDE SEQUENCE</scope>
    <source>
        <strain evidence="1">YG-Jan2019</strain>
    </source>
</reference>
<protein>
    <submittedName>
        <fullName evidence="1">Uncharacterized protein</fullName>
    </submittedName>
</protein>
<organism evidence="1 2">
    <name type="scientific">Dallia pectoralis</name>
    <name type="common">Alaska blackfish</name>
    <dbReference type="NCBI Taxonomy" id="75939"/>
    <lineage>
        <taxon>Eukaryota</taxon>
        <taxon>Metazoa</taxon>
        <taxon>Chordata</taxon>
        <taxon>Craniata</taxon>
        <taxon>Vertebrata</taxon>
        <taxon>Euteleostomi</taxon>
        <taxon>Actinopterygii</taxon>
        <taxon>Neopterygii</taxon>
        <taxon>Teleostei</taxon>
        <taxon>Protacanthopterygii</taxon>
        <taxon>Esociformes</taxon>
        <taxon>Umbridae</taxon>
        <taxon>Dallia</taxon>
    </lineage>
</organism>
<sequence>MGTSLNTTPELTSIHTNTSSHKDKLRFQKQDSDTMNSLHPLVLNQQQQNISASGPEMSGSPCEQQMERYSRDGYISAIPVLNESELREARQAFSDLEREFGEEYTQYSLHNMHLQYPWVLGLAKHPRVLQVVQNILGSDVILLDSRFICKYSTIPTAKLAATPTGNDVISLTSKEDVRSSEKDHHNDTVLPFVAWHQDMRYWGIAGGPVLSVWVALDDSLADNGALKVIPGSHHSGMQPHRAASRPGNMLTVNQEIPEELVQTERSILCPLLAGQMSIHDGLLVHGSEPNTSGRRRCGFVVRYTPTCAYTIEDPDRPRRFHATVMASGTDQFRHFSNSF</sequence>
<comment type="caution">
    <text evidence="1">The sequence shown here is derived from an EMBL/GenBank/DDBJ whole genome shotgun (WGS) entry which is preliminary data.</text>
</comment>
<name>A0ACC2HIH4_DALPE</name>
<gene>
    <name evidence="1" type="ORF">DPEC_G00029560</name>
</gene>
<keyword evidence="2" id="KW-1185">Reference proteome</keyword>
<evidence type="ECO:0000313" key="2">
    <source>
        <dbReference type="Proteomes" id="UP001157502"/>
    </source>
</evidence>